<keyword evidence="3 5" id="KW-1133">Transmembrane helix</keyword>
<name>A0A8R1HGD2_CAEJA</name>
<feature type="transmembrane region" description="Helical" evidence="5">
    <location>
        <begin position="85"/>
        <end position="109"/>
    </location>
</feature>
<keyword evidence="4 5" id="KW-0472">Membrane</keyword>
<dbReference type="InterPro" id="IPR051080">
    <property type="entry name" value="Nematode_rcpt-like_serp_alpha"/>
</dbReference>
<accession>A0A8R1HGD2</accession>
<dbReference type="InterPro" id="IPR019408">
    <property type="entry name" value="7TM_GPCR_serpentine_rcpt_Srab"/>
</dbReference>
<dbReference type="GO" id="GO:0016020">
    <property type="term" value="C:membrane"/>
    <property type="evidence" value="ECO:0007669"/>
    <property type="project" value="UniProtKB-SubCell"/>
</dbReference>
<evidence type="ECO:0000256" key="2">
    <source>
        <dbReference type="ARBA" id="ARBA00022692"/>
    </source>
</evidence>
<dbReference type="OMA" id="CAPFRYT"/>
<protein>
    <submittedName>
        <fullName evidence="6">Uncharacterized protein</fullName>
    </submittedName>
</protein>
<dbReference type="Pfam" id="PF10292">
    <property type="entry name" value="7TM_GPCR_Srab"/>
    <property type="match status" value="1"/>
</dbReference>
<sequence length="366" mass="41627">MTPLNVYEAGLCSAIPTIMRQCEYDSISRSGICYEDSCCTSVETATSWHYRLAQASHVGFSACGIVLLFWYVLKLSSKHMLPANVRVLVNIMLLLMLTHSVDMIIFHIYHIVQSFRIPPDNPCFVREKVSFCAPFRYTFSFCTMTLGICTYCIYIDRLACALYKNYARHQKWILALLLVKLTVISVSLVLWVYRKEDPDAYVLSCINVPPNSARDMALATAVILPVNIVCFFLSIVLFRVFKKRVKGSSSRFDITLHFTAAVDVESSEFLYYTTGAQAALMTLFSVCSLAMRFFYYKLPRPIAITVATLSYIFSINSVIIPWVMMRFAKSSSVQRKSRISGHVAMKTMGMEGADHYFGMMKSQWEV</sequence>
<keyword evidence="7" id="KW-1185">Reference proteome</keyword>
<feature type="transmembrane region" description="Helical" evidence="5">
    <location>
        <begin position="55"/>
        <end position="73"/>
    </location>
</feature>
<evidence type="ECO:0000256" key="5">
    <source>
        <dbReference type="SAM" id="Phobius"/>
    </source>
</evidence>
<feature type="transmembrane region" description="Helical" evidence="5">
    <location>
        <begin position="278"/>
        <end position="296"/>
    </location>
</feature>
<evidence type="ECO:0000256" key="3">
    <source>
        <dbReference type="ARBA" id="ARBA00022989"/>
    </source>
</evidence>
<evidence type="ECO:0000256" key="1">
    <source>
        <dbReference type="ARBA" id="ARBA00004141"/>
    </source>
</evidence>
<dbReference type="PANTHER" id="PTHR31357:SF20">
    <property type="entry name" value="SERPENTINE RECEPTOR CLASS BETA-18"/>
    <property type="match status" value="1"/>
</dbReference>
<dbReference type="Proteomes" id="UP000005237">
    <property type="component" value="Unassembled WGS sequence"/>
</dbReference>
<keyword evidence="2 5" id="KW-0812">Transmembrane</keyword>
<feature type="transmembrane region" description="Helical" evidence="5">
    <location>
        <begin position="217"/>
        <end position="241"/>
    </location>
</feature>
<feature type="transmembrane region" description="Helical" evidence="5">
    <location>
        <begin position="302"/>
        <end position="328"/>
    </location>
</feature>
<evidence type="ECO:0000256" key="4">
    <source>
        <dbReference type="ARBA" id="ARBA00023136"/>
    </source>
</evidence>
<proteinExistence type="predicted"/>
<dbReference type="PANTHER" id="PTHR31357">
    <property type="entry name" value="SERPENTINE RECEPTOR CLASS ALPHA-10"/>
    <property type="match status" value="1"/>
</dbReference>
<dbReference type="AlphaFoldDB" id="A0A8R1HGD2"/>
<comment type="subcellular location">
    <subcellularLocation>
        <location evidence="1">Membrane</location>
        <topology evidence="1">Multi-pass membrane protein</topology>
    </subcellularLocation>
</comment>
<evidence type="ECO:0000313" key="6">
    <source>
        <dbReference type="EnsemblMetazoa" id="CJA00681a.1"/>
    </source>
</evidence>
<feature type="transmembrane region" description="Helical" evidence="5">
    <location>
        <begin position="172"/>
        <end position="193"/>
    </location>
</feature>
<dbReference type="GO" id="GO:0004984">
    <property type="term" value="F:olfactory receptor activity"/>
    <property type="evidence" value="ECO:0007669"/>
    <property type="project" value="TreeGrafter"/>
</dbReference>
<dbReference type="EnsemblMetazoa" id="CJA00681a.1">
    <property type="protein sequence ID" value="CJA00681a.1"/>
    <property type="gene ID" value="WBGene00119885"/>
</dbReference>
<reference evidence="6" key="2">
    <citation type="submission" date="2022-06" db="UniProtKB">
        <authorList>
            <consortium name="EnsemblMetazoa"/>
        </authorList>
    </citation>
    <scope>IDENTIFICATION</scope>
    <source>
        <strain evidence="6">DF5081</strain>
    </source>
</reference>
<reference evidence="7" key="1">
    <citation type="submission" date="2010-08" db="EMBL/GenBank/DDBJ databases">
        <authorList>
            <consortium name="Caenorhabditis japonica Sequencing Consortium"/>
            <person name="Wilson R.K."/>
        </authorList>
    </citation>
    <scope>NUCLEOTIDE SEQUENCE [LARGE SCALE GENOMIC DNA]</scope>
    <source>
        <strain evidence="7">DF5081</strain>
    </source>
</reference>
<feature type="transmembrane region" description="Helical" evidence="5">
    <location>
        <begin position="137"/>
        <end position="160"/>
    </location>
</feature>
<organism evidence="6 7">
    <name type="scientific">Caenorhabditis japonica</name>
    <dbReference type="NCBI Taxonomy" id="281687"/>
    <lineage>
        <taxon>Eukaryota</taxon>
        <taxon>Metazoa</taxon>
        <taxon>Ecdysozoa</taxon>
        <taxon>Nematoda</taxon>
        <taxon>Chromadorea</taxon>
        <taxon>Rhabditida</taxon>
        <taxon>Rhabditina</taxon>
        <taxon>Rhabditomorpha</taxon>
        <taxon>Rhabditoidea</taxon>
        <taxon>Rhabditidae</taxon>
        <taxon>Peloderinae</taxon>
        <taxon>Caenorhabditis</taxon>
    </lineage>
</organism>
<evidence type="ECO:0000313" key="7">
    <source>
        <dbReference type="Proteomes" id="UP000005237"/>
    </source>
</evidence>